<name>A0ABV9CRD0_9ACTN</name>
<proteinExistence type="predicted"/>
<keyword evidence="4" id="KW-1185">Reference proteome</keyword>
<feature type="region of interest" description="Disordered" evidence="1">
    <location>
        <begin position="44"/>
        <end position="80"/>
    </location>
</feature>
<dbReference type="Pfam" id="PF07995">
    <property type="entry name" value="GSDH"/>
    <property type="match status" value="1"/>
</dbReference>
<evidence type="ECO:0000259" key="2">
    <source>
        <dbReference type="Pfam" id="PF07995"/>
    </source>
</evidence>
<evidence type="ECO:0000313" key="4">
    <source>
        <dbReference type="Proteomes" id="UP001596004"/>
    </source>
</evidence>
<feature type="compositionally biased region" description="Low complexity" evidence="1">
    <location>
        <begin position="53"/>
        <end position="66"/>
    </location>
</feature>
<evidence type="ECO:0000256" key="1">
    <source>
        <dbReference type="SAM" id="MobiDB-lite"/>
    </source>
</evidence>
<dbReference type="Gene3D" id="2.120.10.30">
    <property type="entry name" value="TolB, C-terminal domain"/>
    <property type="match status" value="1"/>
</dbReference>
<dbReference type="PANTHER" id="PTHR19328:SF13">
    <property type="entry name" value="HIPL1 PROTEIN"/>
    <property type="match status" value="1"/>
</dbReference>
<accession>A0ABV9CRD0</accession>
<dbReference type="InterPro" id="IPR011041">
    <property type="entry name" value="Quinoprot_gluc/sorb_DH_b-prop"/>
</dbReference>
<sequence length="396" mass="40791">MHDAGFGGLAAGRPVIAGRAHAARRAVAAVAAAVLLAGCAPGTAERADGGGSSAPPAGAATTSPSGDAAPPVEAATPGTPRTLVGGLSVPWAIAFLPGGDALVTERDSARLLRVTPSGEASQVGVIENVSASGEGGLLGVAVSPRFDQDHYVFVYYSAATENRIVRYRYEDGLTDPVTILSGIPRGGIHNGGRLAFGPDGYLYATTGETGERPLAQALGTLGGKILRMTVDGKMAPGNPFENVIWSFGHRNVQGIAWDPAGRMYASEFGQSTYDEINLIKKGKNYGWPDVEGSGGGDAYVDPLLTWSTSEASPSGVAYAKGSLWVAALRGTRLWQVPLTDDGRAGKPIARYKGEYGRLRAVATAPDGSALYVGTSNKDGRGSPANTDDRILVIPLS</sequence>
<reference evidence="4" key="1">
    <citation type="journal article" date="2019" name="Int. J. Syst. Evol. Microbiol.">
        <title>The Global Catalogue of Microorganisms (GCM) 10K type strain sequencing project: providing services to taxonomists for standard genome sequencing and annotation.</title>
        <authorList>
            <consortium name="The Broad Institute Genomics Platform"/>
            <consortium name="The Broad Institute Genome Sequencing Center for Infectious Disease"/>
            <person name="Wu L."/>
            <person name="Ma J."/>
        </authorList>
    </citation>
    <scope>NUCLEOTIDE SEQUENCE [LARGE SCALE GENOMIC DNA]</scope>
    <source>
        <strain evidence="4">CGMCC 4.7132</strain>
    </source>
</reference>
<organism evidence="3 4">
    <name type="scientific">Sphaerisporangium dianthi</name>
    <dbReference type="NCBI Taxonomy" id="1436120"/>
    <lineage>
        <taxon>Bacteria</taxon>
        <taxon>Bacillati</taxon>
        <taxon>Actinomycetota</taxon>
        <taxon>Actinomycetes</taxon>
        <taxon>Streptosporangiales</taxon>
        <taxon>Streptosporangiaceae</taxon>
        <taxon>Sphaerisporangium</taxon>
    </lineage>
</organism>
<dbReference type="RefSeq" id="WP_380848350.1">
    <property type="nucleotide sequence ID" value="NZ_JBHSFP010000032.1"/>
</dbReference>
<dbReference type="PANTHER" id="PTHR19328">
    <property type="entry name" value="HEDGEHOG-INTERACTING PROTEIN"/>
    <property type="match status" value="1"/>
</dbReference>
<dbReference type="Proteomes" id="UP001596004">
    <property type="component" value="Unassembled WGS sequence"/>
</dbReference>
<dbReference type="InterPro" id="IPR011042">
    <property type="entry name" value="6-blade_b-propeller_TolB-like"/>
</dbReference>
<dbReference type="EMBL" id="JBHSFP010000032">
    <property type="protein sequence ID" value="MFC4535561.1"/>
    <property type="molecule type" value="Genomic_DNA"/>
</dbReference>
<feature type="domain" description="Glucose/Sorbosone dehydrogenase" evidence="2">
    <location>
        <begin position="87"/>
        <end position="380"/>
    </location>
</feature>
<evidence type="ECO:0000313" key="3">
    <source>
        <dbReference type="EMBL" id="MFC4535561.1"/>
    </source>
</evidence>
<protein>
    <submittedName>
        <fullName evidence="3">PQQ-dependent sugar dehydrogenase</fullName>
    </submittedName>
</protein>
<dbReference type="InterPro" id="IPR012938">
    <property type="entry name" value="Glc/Sorbosone_DH"/>
</dbReference>
<comment type="caution">
    <text evidence="3">The sequence shown here is derived from an EMBL/GenBank/DDBJ whole genome shotgun (WGS) entry which is preliminary data.</text>
</comment>
<dbReference type="SUPFAM" id="SSF50952">
    <property type="entry name" value="Soluble quinoprotein glucose dehydrogenase"/>
    <property type="match status" value="1"/>
</dbReference>
<gene>
    <name evidence="3" type="ORF">ACFO60_32755</name>
</gene>